<keyword evidence="8" id="KW-0472">Membrane</keyword>
<keyword evidence="6" id="KW-0130">Cell adhesion</keyword>
<keyword evidence="4" id="KW-0677">Repeat</keyword>
<feature type="domain" description="Calsyntenin C-terminal" evidence="10">
    <location>
        <begin position="11"/>
        <end position="110"/>
    </location>
</feature>
<evidence type="ECO:0000313" key="12">
    <source>
        <dbReference type="Proteomes" id="UP000267606"/>
    </source>
</evidence>
<keyword evidence="12" id="KW-1185">Reference proteome</keyword>
<evidence type="ECO:0000313" key="11">
    <source>
        <dbReference type="EMBL" id="VDO43693.1"/>
    </source>
</evidence>
<dbReference type="GO" id="GO:0050806">
    <property type="term" value="P:positive regulation of synaptic transmission"/>
    <property type="evidence" value="ECO:0007669"/>
    <property type="project" value="TreeGrafter"/>
</dbReference>
<evidence type="ECO:0000256" key="9">
    <source>
        <dbReference type="ARBA" id="ARBA00023180"/>
    </source>
</evidence>
<evidence type="ECO:0000256" key="7">
    <source>
        <dbReference type="ARBA" id="ARBA00022989"/>
    </source>
</evidence>
<evidence type="ECO:0000256" key="5">
    <source>
        <dbReference type="ARBA" id="ARBA00022837"/>
    </source>
</evidence>
<dbReference type="GO" id="GO:0051965">
    <property type="term" value="P:positive regulation of synapse assembly"/>
    <property type="evidence" value="ECO:0007669"/>
    <property type="project" value="TreeGrafter"/>
</dbReference>
<evidence type="ECO:0000256" key="1">
    <source>
        <dbReference type="ARBA" id="ARBA00004479"/>
    </source>
</evidence>
<dbReference type="PANTHER" id="PTHR14139">
    <property type="entry name" value="CALSYNTENIN"/>
    <property type="match status" value="1"/>
</dbReference>
<name>A0A3P7WLB2_9BILA</name>
<keyword evidence="5" id="KW-0106">Calcium</keyword>
<dbReference type="GO" id="GO:0009986">
    <property type="term" value="C:cell surface"/>
    <property type="evidence" value="ECO:0007669"/>
    <property type="project" value="TreeGrafter"/>
</dbReference>
<evidence type="ECO:0000256" key="8">
    <source>
        <dbReference type="ARBA" id="ARBA00023136"/>
    </source>
</evidence>
<dbReference type="Proteomes" id="UP000267606">
    <property type="component" value="Unassembled WGS sequence"/>
</dbReference>
<keyword evidence="3" id="KW-0732">Signal</keyword>
<reference evidence="11 12" key="1">
    <citation type="submission" date="2018-11" db="EMBL/GenBank/DDBJ databases">
        <authorList>
            <consortium name="Pathogen Informatics"/>
        </authorList>
    </citation>
    <scope>NUCLEOTIDE SEQUENCE [LARGE SCALE GENOMIC DNA]</scope>
</reference>
<dbReference type="GO" id="GO:0007155">
    <property type="term" value="P:cell adhesion"/>
    <property type="evidence" value="ECO:0007669"/>
    <property type="project" value="UniProtKB-KW"/>
</dbReference>
<dbReference type="InterPro" id="IPR045588">
    <property type="entry name" value="CLSTN_C"/>
</dbReference>
<evidence type="ECO:0000256" key="4">
    <source>
        <dbReference type="ARBA" id="ARBA00022737"/>
    </source>
</evidence>
<dbReference type="Pfam" id="PF19699">
    <property type="entry name" value="CLSTN_C"/>
    <property type="match status" value="1"/>
</dbReference>
<dbReference type="PANTHER" id="PTHR14139:SF2">
    <property type="entry name" value="CALSYNTENIN-1"/>
    <property type="match status" value="1"/>
</dbReference>
<keyword evidence="9" id="KW-0325">Glycoprotein</keyword>
<gene>
    <name evidence="11" type="ORF">OFLC_LOCUS5599</name>
</gene>
<proteinExistence type="predicted"/>
<organism evidence="11 12">
    <name type="scientific">Onchocerca flexuosa</name>
    <dbReference type="NCBI Taxonomy" id="387005"/>
    <lineage>
        <taxon>Eukaryota</taxon>
        <taxon>Metazoa</taxon>
        <taxon>Ecdysozoa</taxon>
        <taxon>Nematoda</taxon>
        <taxon>Chromadorea</taxon>
        <taxon>Rhabditida</taxon>
        <taxon>Spirurina</taxon>
        <taxon>Spiruromorpha</taxon>
        <taxon>Filarioidea</taxon>
        <taxon>Onchocercidae</taxon>
        <taxon>Onchocerca</taxon>
    </lineage>
</organism>
<keyword evidence="7" id="KW-1133">Transmembrane helix</keyword>
<evidence type="ECO:0000256" key="6">
    <source>
        <dbReference type="ARBA" id="ARBA00022889"/>
    </source>
</evidence>
<keyword evidence="2" id="KW-0812">Transmembrane</keyword>
<comment type="subcellular location">
    <subcellularLocation>
        <location evidence="1">Membrane</location>
        <topology evidence="1">Single-pass type I membrane protein</topology>
    </subcellularLocation>
</comment>
<dbReference type="AlphaFoldDB" id="A0A3P7WLB2"/>
<evidence type="ECO:0000256" key="2">
    <source>
        <dbReference type="ARBA" id="ARBA00022692"/>
    </source>
</evidence>
<evidence type="ECO:0000259" key="10">
    <source>
        <dbReference type="Pfam" id="PF19699"/>
    </source>
</evidence>
<dbReference type="GO" id="GO:0045211">
    <property type="term" value="C:postsynaptic membrane"/>
    <property type="evidence" value="ECO:0007669"/>
    <property type="project" value="TreeGrafter"/>
</dbReference>
<dbReference type="EMBL" id="UZAJ01004892">
    <property type="protein sequence ID" value="VDO43693.1"/>
    <property type="molecule type" value="Genomic_DNA"/>
</dbReference>
<sequence>MQNAIFLTNSPSFTLKANTAEDLSLLLQQVTYTNTKKLPTPGHRTFSINTTVHCAGGKTLTLNPSKGSISVHREAESVISISGLSIVNNDQHLVKTGAPMLPEIKITVTQKINGGKFRNFRILRISKLIFDKEIDRTSVSELDWCKVHLKPSRDMDLEYFSSPASLIAALRIDFEHDKQARYYC</sequence>
<evidence type="ECO:0000256" key="3">
    <source>
        <dbReference type="ARBA" id="ARBA00022729"/>
    </source>
</evidence>
<protein>
    <recommendedName>
        <fullName evidence="10">Calsyntenin C-terminal domain-containing protein</fullName>
    </recommendedName>
</protein>
<accession>A0A3P7WLB2</accession>